<name>A0A8R1HUU7_CAEJA</name>
<dbReference type="EnsemblMetazoa" id="CJA09262.1">
    <property type="protein sequence ID" value="CJA09262.1"/>
    <property type="gene ID" value="WBGene00128467"/>
</dbReference>
<feature type="coiled-coil region" evidence="1">
    <location>
        <begin position="81"/>
        <end position="108"/>
    </location>
</feature>
<keyword evidence="1" id="KW-0175">Coiled coil</keyword>
<proteinExistence type="predicted"/>
<reference evidence="2" key="2">
    <citation type="submission" date="2022-06" db="UniProtKB">
        <authorList>
            <consortium name="EnsemblMetazoa"/>
        </authorList>
    </citation>
    <scope>IDENTIFICATION</scope>
    <source>
        <strain evidence="2">DF5081</strain>
    </source>
</reference>
<dbReference type="AlphaFoldDB" id="A0A8R1HUU7"/>
<accession>A0A8R1HUU7</accession>
<evidence type="ECO:0000313" key="3">
    <source>
        <dbReference type="Proteomes" id="UP000005237"/>
    </source>
</evidence>
<keyword evidence="3" id="KW-1185">Reference proteome</keyword>
<evidence type="ECO:0000313" key="2">
    <source>
        <dbReference type="EnsemblMetazoa" id="CJA09262.1"/>
    </source>
</evidence>
<reference evidence="3" key="1">
    <citation type="submission" date="2010-08" db="EMBL/GenBank/DDBJ databases">
        <authorList>
            <consortium name="Caenorhabditis japonica Sequencing Consortium"/>
            <person name="Wilson R.K."/>
        </authorList>
    </citation>
    <scope>NUCLEOTIDE SEQUENCE [LARGE SCALE GENOMIC DNA]</scope>
    <source>
        <strain evidence="3">DF5081</strain>
    </source>
</reference>
<protein>
    <submittedName>
        <fullName evidence="2">Uncharacterized protein</fullName>
    </submittedName>
</protein>
<organism evidence="2 3">
    <name type="scientific">Caenorhabditis japonica</name>
    <dbReference type="NCBI Taxonomy" id="281687"/>
    <lineage>
        <taxon>Eukaryota</taxon>
        <taxon>Metazoa</taxon>
        <taxon>Ecdysozoa</taxon>
        <taxon>Nematoda</taxon>
        <taxon>Chromadorea</taxon>
        <taxon>Rhabditida</taxon>
        <taxon>Rhabditina</taxon>
        <taxon>Rhabditomorpha</taxon>
        <taxon>Rhabditoidea</taxon>
        <taxon>Rhabditidae</taxon>
        <taxon>Peloderinae</taxon>
        <taxon>Caenorhabditis</taxon>
    </lineage>
</organism>
<evidence type="ECO:0000256" key="1">
    <source>
        <dbReference type="SAM" id="Coils"/>
    </source>
</evidence>
<sequence length="203" mass="23891">MNQSPENPRKRVYEAISNSQLLWSMSDKEETEREIRRAVAEVKKQRILEEKRMRIFPIAWPVCESERRLEEYVRDKEGRELLRQKAIAEEAEKKKIRMKEEERKSEQLHIAMGIAVSSLTLDDFILQPEVINAAQPPETPNGNHIVNALYTFTRNFKALVEPPLTKKTIFNDPMKLAAYFTNMTPQSVYRKTRNRRTDRFGVL</sequence>
<dbReference type="Proteomes" id="UP000005237">
    <property type="component" value="Unassembled WGS sequence"/>
</dbReference>